<gene>
    <name evidence="8" type="ORF">QV13_05890</name>
</gene>
<dbReference type="OrthoDB" id="9785276at2"/>
<dbReference type="SUPFAM" id="SSF54373">
    <property type="entry name" value="FAD-linked reductases, C-terminal domain"/>
    <property type="match status" value="1"/>
</dbReference>
<evidence type="ECO:0000313" key="8">
    <source>
        <dbReference type="EMBL" id="OCX22093.1"/>
    </source>
</evidence>
<comment type="similarity">
    <text evidence="2 5">Belongs to the GMC oxidoreductase family.</text>
</comment>
<evidence type="ECO:0000256" key="1">
    <source>
        <dbReference type="ARBA" id="ARBA00001974"/>
    </source>
</evidence>
<dbReference type="Gene3D" id="3.30.560.10">
    <property type="entry name" value="Glucose Oxidase, domain 3"/>
    <property type="match status" value="1"/>
</dbReference>
<dbReference type="PANTHER" id="PTHR11552:SF147">
    <property type="entry name" value="CHOLINE DEHYDROGENASE, MITOCHONDRIAL"/>
    <property type="match status" value="1"/>
</dbReference>
<dbReference type="InterPro" id="IPR012132">
    <property type="entry name" value="GMC_OxRdtase"/>
</dbReference>
<keyword evidence="9" id="KW-1185">Reference proteome</keyword>
<name>A0A1C2E586_9HYPH</name>
<dbReference type="Proteomes" id="UP000094412">
    <property type="component" value="Unassembled WGS sequence"/>
</dbReference>
<keyword evidence="3 5" id="KW-0285">Flavoprotein</keyword>
<dbReference type="PROSITE" id="PS00623">
    <property type="entry name" value="GMC_OXRED_1"/>
    <property type="match status" value="1"/>
</dbReference>
<dbReference type="Pfam" id="PF00732">
    <property type="entry name" value="GMC_oxred_N"/>
    <property type="match status" value="1"/>
</dbReference>
<dbReference type="PIRSF" id="PIRSF000137">
    <property type="entry name" value="Alcohol_oxidase"/>
    <property type="match status" value="1"/>
</dbReference>
<evidence type="ECO:0000256" key="4">
    <source>
        <dbReference type="ARBA" id="ARBA00022827"/>
    </source>
</evidence>
<protein>
    <submittedName>
        <fullName evidence="8">Glucose-methanol-choline oxidoreductase</fullName>
    </submittedName>
</protein>
<dbReference type="GO" id="GO:0016614">
    <property type="term" value="F:oxidoreductase activity, acting on CH-OH group of donors"/>
    <property type="evidence" value="ECO:0007669"/>
    <property type="project" value="InterPro"/>
</dbReference>
<dbReference type="InterPro" id="IPR000172">
    <property type="entry name" value="GMC_OxRdtase_N"/>
</dbReference>
<feature type="domain" description="Glucose-methanol-choline oxidoreductase N-terminal" evidence="7">
    <location>
        <begin position="259"/>
        <end position="273"/>
    </location>
</feature>
<feature type="domain" description="Glucose-methanol-choline oxidoreductase N-terminal" evidence="6">
    <location>
        <begin position="82"/>
        <end position="105"/>
    </location>
</feature>
<proteinExistence type="inferred from homology"/>
<sequence>MKFDYVIAGGGSAGSVIAARLSEDPAVSVCLLEAGGEGKDMLIRAPAGVVALLPGRPKIKNWAFETVPQPGLNGRKGYQPRGKALGGSSAINAMLYIRGHRRDYDDWAEAGCTGWSWDEVLPYFKRAEGNQRGTDALHGGEGPLRVGEQQSPRPLSRAFVAACGENQIRLNEDFNGEEQEGAGLYQVTQFWGERRNGERCSAAAAYLHPAMGRKNLTVVTGAHATGIVLDGKRAIGVRYRTANGEAFAQAAREVVVSGGAFGSPQLLLLSGIGPAGELAARGVASAHDLPGVGKNLQDHLDFIISWKSRETDMFGLGAKGTVNLVKNILQWRRDGTGMIATPYAEGGAFLKSDPSQERPDLQLHFVIAIVDDHGRKLHMGYGFSCHVCVLRPHSRGEVTLASADPLAAPSIDPRYLSDERDAALLLKGTKMMRSILAAPALARYRDKELYSAGATSDAELMSHIRARADTIYHPVGTCRMGTDDMAVVDPQLRVRGLSGLRVVDASVMPTLIGGNTNAPTIMIAEKAADMMKAAAA</sequence>
<dbReference type="Gene3D" id="3.50.50.60">
    <property type="entry name" value="FAD/NAD(P)-binding domain"/>
    <property type="match status" value="1"/>
</dbReference>
<dbReference type="PANTHER" id="PTHR11552">
    <property type="entry name" value="GLUCOSE-METHANOL-CHOLINE GMC OXIDOREDUCTASE"/>
    <property type="match status" value="1"/>
</dbReference>
<accession>A0A1C2E586</accession>
<evidence type="ECO:0000256" key="2">
    <source>
        <dbReference type="ARBA" id="ARBA00010790"/>
    </source>
</evidence>
<dbReference type="EMBL" id="MDEO01000027">
    <property type="protein sequence ID" value="OCX22093.1"/>
    <property type="molecule type" value="Genomic_DNA"/>
</dbReference>
<dbReference type="Pfam" id="PF05199">
    <property type="entry name" value="GMC_oxred_C"/>
    <property type="match status" value="1"/>
</dbReference>
<dbReference type="InterPro" id="IPR036188">
    <property type="entry name" value="FAD/NAD-bd_sf"/>
</dbReference>
<dbReference type="STRING" id="1566387.QV13_05890"/>
<comment type="cofactor">
    <cofactor evidence="1">
        <name>FAD</name>
        <dbReference type="ChEBI" id="CHEBI:57692"/>
    </cofactor>
</comment>
<evidence type="ECO:0000313" key="9">
    <source>
        <dbReference type="Proteomes" id="UP000094412"/>
    </source>
</evidence>
<comment type="caution">
    <text evidence="8">The sequence shown here is derived from an EMBL/GenBank/DDBJ whole genome shotgun (WGS) entry which is preliminary data.</text>
</comment>
<dbReference type="AlphaFoldDB" id="A0A1C2E586"/>
<dbReference type="RefSeq" id="WP_024927196.1">
    <property type="nucleotide sequence ID" value="NZ_MDEO01000027.1"/>
</dbReference>
<dbReference type="SUPFAM" id="SSF51905">
    <property type="entry name" value="FAD/NAD(P)-binding domain"/>
    <property type="match status" value="1"/>
</dbReference>
<keyword evidence="4 5" id="KW-0274">FAD</keyword>
<organism evidence="8 9">
    <name type="scientific">Mesorhizobium hungaricum</name>
    <dbReference type="NCBI Taxonomy" id="1566387"/>
    <lineage>
        <taxon>Bacteria</taxon>
        <taxon>Pseudomonadati</taxon>
        <taxon>Pseudomonadota</taxon>
        <taxon>Alphaproteobacteria</taxon>
        <taxon>Hyphomicrobiales</taxon>
        <taxon>Phyllobacteriaceae</taxon>
        <taxon>Mesorhizobium</taxon>
    </lineage>
</organism>
<evidence type="ECO:0000259" key="7">
    <source>
        <dbReference type="PROSITE" id="PS00624"/>
    </source>
</evidence>
<evidence type="ECO:0000256" key="3">
    <source>
        <dbReference type="ARBA" id="ARBA00022630"/>
    </source>
</evidence>
<dbReference type="PROSITE" id="PS00624">
    <property type="entry name" value="GMC_OXRED_2"/>
    <property type="match status" value="1"/>
</dbReference>
<evidence type="ECO:0000256" key="5">
    <source>
        <dbReference type="RuleBase" id="RU003968"/>
    </source>
</evidence>
<dbReference type="GO" id="GO:0050660">
    <property type="term" value="F:flavin adenine dinucleotide binding"/>
    <property type="evidence" value="ECO:0007669"/>
    <property type="project" value="InterPro"/>
</dbReference>
<evidence type="ECO:0000259" key="6">
    <source>
        <dbReference type="PROSITE" id="PS00623"/>
    </source>
</evidence>
<dbReference type="NCBIfam" id="NF002550">
    <property type="entry name" value="PRK02106.1"/>
    <property type="match status" value="1"/>
</dbReference>
<reference evidence="8 9" key="1">
    <citation type="submission" date="2016-08" db="EMBL/GenBank/DDBJ databases">
        <title>Whole genome sequence of Mesorhizobium sp. strain UASWS1009 isolated from industrial sewage.</title>
        <authorList>
            <person name="Crovadore J."/>
            <person name="Calmin G."/>
            <person name="Chablais R."/>
            <person name="Cochard B."/>
            <person name="Lefort F."/>
        </authorList>
    </citation>
    <scope>NUCLEOTIDE SEQUENCE [LARGE SCALE GENOMIC DNA]</scope>
    <source>
        <strain evidence="8 9">UASWS1009</strain>
    </source>
</reference>
<dbReference type="InterPro" id="IPR007867">
    <property type="entry name" value="GMC_OxRtase_C"/>
</dbReference>